<sequence length="75" mass="8089">MMIYPSSLPLPPPPPLRRLPPLGLPIPHVDGLTCPKLCLLLLTVSLVCGRVAVVASCEPVKTGSYLTDKNIKSYH</sequence>
<evidence type="ECO:0000313" key="1">
    <source>
        <dbReference type="EMBL" id="KAG7161445.1"/>
    </source>
</evidence>
<gene>
    <name evidence="1" type="ORF">Hamer_G021105</name>
</gene>
<organism evidence="1 2">
    <name type="scientific">Homarus americanus</name>
    <name type="common">American lobster</name>
    <dbReference type="NCBI Taxonomy" id="6706"/>
    <lineage>
        <taxon>Eukaryota</taxon>
        <taxon>Metazoa</taxon>
        <taxon>Ecdysozoa</taxon>
        <taxon>Arthropoda</taxon>
        <taxon>Crustacea</taxon>
        <taxon>Multicrustacea</taxon>
        <taxon>Malacostraca</taxon>
        <taxon>Eumalacostraca</taxon>
        <taxon>Eucarida</taxon>
        <taxon>Decapoda</taxon>
        <taxon>Pleocyemata</taxon>
        <taxon>Astacidea</taxon>
        <taxon>Nephropoidea</taxon>
        <taxon>Nephropidae</taxon>
        <taxon>Homarus</taxon>
    </lineage>
</organism>
<comment type="caution">
    <text evidence="1">The sequence shown here is derived from an EMBL/GenBank/DDBJ whole genome shotgun (WGS) entry which is preliminary data.</text>
</comment>
<reference evidence="1" key="1">
    <citation type="journal article" date="2021" name="Sci. Adv.">
        <title>The American lobster genome reveals insights on longevity, neural, and immune adaptations.</title>
        <authorList>
            <person name="Polinski J.M."/>
            <person name="Zimin A.V."/>
            <person name="Clark K.F."/>
            <person name="Kohn A.B."/>
            <person name="Sadowski N."/>
            <person name="Timp W."/>
            <person name="Ptitsyn A."/>
            <person name="Khanna P."/>
            <person name="Romanova D.Y."/>
            <person name="Williams P."/>
            <person name="Greenwood S.J."/>
            <person name="Moroz L.L."/>
            <person name="Walt D.R."/>
            <person name="Bodnar A.G."/>
        </authorList>
    </citation>
    <scope>NUCLEOTIDE SEQUENCE</scope>
    <source>
        <strain evidence="1">GMGI-L3</strain>
    </source>
</reference>
<dbReference type="AlphaFoldDB" id="A0A8J5JP89"/>
<dbReference type="EMBL" id="JAHLQT010029450">
    <property type="protein sequence ID" value="KAG7161445.1"/>
    <property type="molecule type" value="Genomic_DNA"/>
</dbReference>
<keyword evidence="2" id="KW-1185">Reference proteome</keyword>
<accession>A0A8J5JP89</accession>
<dbReference type="Proteomes" id="UP000747542">
    <property type="component" value="Unassembled WGS sequence"/>
</dbReference>
<proteinExistence type="predicted"/>
<protein>
    <submittedName>
        <fullName evidence="1">Uncharacterized protein</fullName>
    </submittedName>
</protein>
<name>A0A8J5JP89_HOMAM</name>
<evidence type="ECO:0000313" key="2">
    <source>
        <dbReference type="Proteomes" id="UP000747542"/>
    </source>
</evidence>